<dbReference type="HOGENOM" id="CLU_035168_3_1_6"/>
<feature type="binding site" evidence="6 9">
    <location>
        <begin position="133"/>
        <end position="135"/>
    </location>
    <ligand>
        <name>substrate</name>
    </ligand>
</feature>
<comment type="pathway">
    <text evidence="1 6 7">Protein modification; protein lipoylation via endogenous pathway; protein N(6)-(lipoyl)lysine from octanoyl-[acyl-carrier-protein]: step 1/2.</text>
</comment>
<comment type="miscellaneous">
    <text evidence="6">In the reaction, the free carboxyl group of octanoic acid is attached via an amide linkage to the epsilon-amino group of a specific lysine residue of lipoyl domains of lipoate-dependent enzymes.</text>
</comment>
<evidence type="ECO:0000256" key="9">
    <source>
        <dbReference type="PIRSR" id="PIRSR016262-2"/>
    </source>
</evidence>
<dbReference type="NCBIfam" id="TIGR00214">
    <property type="entry name" value="lipB"/>
    <property type="match status" value="1"/>
</dbReference>
<evidence type="ECO:0000256" key="3">
    <source>
        <dbReference type="ARBA" id="ARBA00022679"/>
    </source>
</evidence>
<evidence type="ECO:0000256" key="2">
    <source>
        <dbReference type="ARBA" id="ARBA00022490"/>
    </source>
</evidence>
<comment type="function">
    <text evidence="5 6 7">Catalyzes the transfer of endogenously produced octanoic acid from octanoyl-acyl-carrier-protein onto the lipoyl domains of lipoate-dependent enzymes. Lipoyl-ACP can also act as a substrate although octanoyl-ACP is likely to be the physiological substrate.</text>
</comment>
<dbReference type="eggNOG" id="COG0321">
    <property type="taxonomic scope" value="Bacteria"/>
</dbReference>
<dbReference type="PANTHER" id="PTHR10993">
    <property type="entry name" value="OCTANOYLTRANSFERASE"/>
    <property type="match status" value="1"/>
</dbReference>
<dbReference type="EC" id="2.3.1.181" evidence="6 7"/>
<feature type="active site" description="Acyl-thioester intermediate" evidence="6 8">
    <location>
        <position position="164"/>
    </location>
</feature>
<proteinExistence type="inferred from homology"/>
<dbReference type="PIRSF" id="PIRSF016262">
    <property type="entry name" value="LPLase"/>
    <property type="match status" value="1"/>
</dbReference>
<dbReference type="EMBL" id="DS999411">
    <property type="protein sequence ID" value="EED36461.1"/>
    <property type="molecule type" value="Genomic_DNA"/>
</dbReference>
<dbReference type="NCBIfam" id="NF010922">
    <property type="entry name" value="PRK14342.1"/>
    <property type="match status" value="1"/>
</dbReference>
<dbReference type="RefSeq" id="WP_009021204.1">
    <property type="nucleotide sequence ID" value="NZ_DS999411.1"/>
</dbReference>
<dbReference type="InterPro" id="IPR020605">
    <property type="entry name" value="Octanoyltransferase_CS"/>
</dbReference>
<protein>
    <recommendedName>
        <fullName evidence="6 7">Octanoyltransferase</fullName>
        <ecNumber evidence="6 7">2.3.1.181</ecNumber>
    </recommendedName>
    <alternativeName>
        <fullName evidence="6">Lipoate-protein ligase B</fullName>
    </alternativeName>
    <alternativeName>
        <fullName evidence="6">Lipoyl/octanoyl transferase</fullName>
    </alternativeName>
    <alternativeName>
        <fullName evidence="6">Octanoyl-[acyl-carrier-protein]-protein N-octanoyltransferase</fullName>
    </alternativeName>
</protein>
<keyword evidence="13" id="KW-1185">Reference proteome</keyword>
<keyword evidence="3 6" id="KW-0808">Transferase</keyword>
<dbReference type="UniPathway" id="UPA00538">
    <property type="reaction ID" value="UER00592"/>
</dbReference>
<dbReference type="OrthoDB" id="9787061at2"/>
<dbReference type="InterPro" id="IPR004143">
    <property type="entry name" value="BPL_LPL_catalytic"/>
</dbReference>
<dbReference type="SUPFAM" id="SSF55681">
    <property type="entry name" value="Class II aaRS and biotin synthetases"/>
    <property type="match status" value="1"/>
</dbReference>
<evidence type="ECO:0000256" key="6">
    <source>
        <dbReference type="HAMAP-Rule" id="MF_00013"/>
    </source>
</evidence>
<evidence type="ECO:0000259" key="11">
    <source>
        <dbReference type="PROSITE" id="PS51733"/>
    </source>
</evidence>
<dbReference type="InterPro" id="IPR000544">
    <property type="entry name" value="Octanoyltransferase"/>
</dbReference>
<dbReference type="PROSITE" id="PS51733">
    <property type="entry name" value="BPL_LPL_CATALYTIC"/>
    <property type="match status" value="1"/>
</dbReference>
<dbReference type="InterPro" id="IPR045864">
    <property type="entry name" value="aa-tRNA-synth_II/BPL/LPL"/>
</dbReference>
<evidence type="ECO:0000256" key="10">
    <source>
        <dbReference type="PIRSR" id="PIRSR016262-3"/>
    </source>
</evidence>
<evidence type="ECO:0000313" key="13">
    <source>
        <dbReference type="Proteomes" id="UP000004699"/>
    </source>
</evidence>
<dbReference type="FunFam" id="3.30.930.10:FF:000020">
    <property type="entry name" value="Octanoyltransferase"/>
    <property type="match status" value="1"/>
</dbReference>
<keyword evidence="2 6" id="KW-0963">Cytoplasm</keyword>
<dbReference type="GO" id="GO:0009249">
    <property type="term" value="P:protein lipoylation"/>
    <property type="evidence" value="ECO:0007669"/>
    <property type="project" value="InterPro"/>
</dbReference>
<dbReference type="PANTHER" id="PTHR10993:SF7">
    <property type="entry name" value="LIPOYLTRANSFERASE 2, MITOCHONDRIAL-RELATED"/>
    <property type="match status" value="1"/>
</dbReference>
<evidence type="ECO:0000256" key="7">
    <source>
        <dbReference type="PIRNR" id="PIRNR016262"/>
    </source>
</evidence>
<keyword evidence="4 6" id="KW-0012">Acyltransferase</keyword>
<sequence length="206" mass="22066">MKLRRLGLVEYPSVFEQMKAFTKAREADAEDELWLLQHPPVFTQGISGKEEHILAPGDIPVIQIDRGGQVTYHGPGQWVVYLLIDIRRAGIGVRQLVTLIEGSVIDLLAGFGIKAEADPKAPGVYVNGAKIAALGLKVSKGCSYHGVSLNVDMDLEPFQRINPCGYQGLAVTSVRQEIGSEIPTLPVVGEALLTALADGVAAAVAR</sequence>
<feature type="binding site" evidence="6 9">
    <location>
        <begin position="66"/>
        <end position="73"/>
    </location>
    <ligand>
        <name>substrate</name>
    </ligand>
</feature>
<feature type="site" description="Lowers pKa of active site Cys" evidence="6 10">
    <location>
        <position position="130"/>
    </location>
</feature>
<dbReference type="Gene3D" id="3.30.930.10">
    <property type="entry name" value="Bira Bifunctional Protein, Domain 2"/>
    <property type="match status" value="1"/>
</dbReference>
<name>B8KSL5_9GAMM</name>
<dbReference type="STRING" id="565045.NOR51B_2412"/>
<dbReference type="AlphaFoldDB" id="B8KSL5"/>
<comment type="subcellular location">
    <subcellularLocation>
        <location evidence="6">Cytoplasm</location>
    </subcellularLocation>
</comment>
<evidence type="ECO:0000256" key="8">
    <source>
        <dbReference type="PIRSR" id="PIRSR016262-1"/>
    </source>
</evidence>
<dbReference type="HAMAP" id="MF_00013">
    <property type="entry name" value="LipB"/>
    <property type="match status" value="1"/>
</dbReference>
<dbReference type="Proteomes" id="UP000004699">
    <property type="component" value="Unassembled WGS sequence"/>
</dbReference>
<dbReference type="PROSITE" id="PS01313">
    <property type="entry name" value="LIPB"/>
    <property type="match status" value="1"/>
</dbReference>
<dbReference type="GO" id="GO:0033819">
    <property type="term" value="F:lipoyl(octanoyl) transferase activity"/>
    <property type="evidence" value="ECO:0007669"/>
    <property type="project" value="UniProtKB-EC"/>
</dbReference>
<reference evidence="13" key="1">
    <citation type="journal article" date="2013" name="BMC Microbiol.">
        <title>Taxonomy and evolution of bacteriochlorophyll a-containing members of the OM60/NOR5 clade of marine gammaproteobacteria: description of Luminiphilus syltensis gen. nov., sp. nov., reclassification of Haliea rubra as Pseudohaliea rubra gen. nov., comb. nov., and emendation of Chromatocurvus halotolerans.</title>
        <authorList>
            <person name="Spring S."/>
            <person name="Riedel T."/>
            <person name="Sproer C."/>
            <person name="Yan S."/>
            <person name="Harder J."/>
            <person name="Fuchs B.M."/>
        </authorList>
    </citation>
    <scope>NUCLEOTIDE SEQUENCE [LARGE SCALE GENOMIC DNA]</scope>
    <source>
        <strain evidence="13">NOR51-B</strain>
    </source>
</reference>
<dbReference type="GO" id="GO:0005737">
    <property type="term" value="C:cytoplasm"/>
    <property type="evidence" value="ECO:0007669"/>
    <property type="project" value="UniProtKB-SubCell"/>
</dbReference>
<comment type="catalytic activity">
    <reaction evidence="6 7">
        <text>octanoyl-[ACP] + L-lysyl-[protein] = N(6)-octanoyl-L-lysyl-[protein] + holo-[ACP] + H(+)</text>
        <dbReference type="Rhea" id="RHEA:17665"/>
        <dbReference type="Rhea" id="RHEA-COMP:9636"/>
        <dbReference type="Rhea" id="RHEA-COMP:9685"/>
        <dbReference type="Rhea" id="RHEA-COMP:9752"/>
        <dbReference type="Rhea" id="RHEA-COMP:9928"/>
        <dbReference type="ChEBI" id="CHEBI:15378"/>
        <dbReference type="ChEBI" id="CHEBI:29969"/>
        <dbReference type="ChEBI" id="CHEBI:64479"/>
        <dbReference type="ChEBI" id="CHEBI:78463"/>
        <dbReference type="ChEBI" id="CHEBI:78809"/>
        <dbReference type="EC" id="2.3.1.181"/>
    </reaction>
</comment>
<evidence type="ECO:0000313" key="12">
    <source>
        <dbReference type="EMBL" id="EED36461.1"/>
    </source>
</evidence>
<feature type="binding site" evidence="6 9">
    <location>
        <begin position="146"/>
        <end position="148"/>
    </location>
    <ligand>
        <name>substrate</name>
    </ligand>
</feature>
<evidence type="ECO:0000256" key="5">
    <source>
        <dbReference type="ARBA" id="ARBA00024732"/>
    </source>
</evidence>
<evidence type="ECO:0000256" key="1">
    <source>
        <dbReference type="ARBA" id="ARBA00004821"/>
    </source>
</evidence>
<accession>B8KSL5</accession>
<gene>
    <name evidence="6 12" type="primary">lipB</name>
    <name evidence="12" type="ORF">NOR51B_2412</name>
</gene>
<dbReference type="CDD" id="cd16444">
    <property type="entry name" value="LipB"/>
    <property type="match status" value="1"/>
</dbReference>
<evidence type="ECO:0000256" key="4">
    <source>
        <dbReference type="ARBA" id="ARBA00023315"/>
    </source>
</evidence>
<organism evidence="12 13">
    <name type="scientific">Luminiphilus syltensis NOR5-1B</name>
    <dbReference type="NCBI Taxonomy" id="565045"/>
    <lineage>
        <taxon>Bacteria</taxon>
        <taxon>Pseudomonadati</taxon>
        <taxon>Pseudomonadota</taxon>
        <taxon>Gammaproteobacteria</taxon>
        <taxon>Cellvibrionales</taxon>
        <taxon>Halieaceae</taxon>
        <taxon>Luminiphilus</taxon>
    </lineage>
</organism>
<dbReference type="Pfam" id="PF21948">
    <property type="entry name" value="LplA-B_cat"/>
    <property type="match status" value="1"/>
</dbReference>
<comment type="similarity">
    <text evidence="6 7">Belongs to the LipB family.</text>
</comment>
<feature type="domain" description="BPL/LPL catalytic" evidence="11">
    <location>
        <begin position="27"/>
        <end position="204"/>
    </location>
</feature>